<accession>A0AA41PX17</accession>
<evidence type="ECO:0000313" key="1">
    <source>
        <dbReference type="EMBL" id="MCF2526107.1"/>
    </source>
</evidence>
<name>A0AA41PX17_9ACTN</name>
<dbReference type="AlphaFoldDB" id="A0AA41PX17"/>
<dbReference type="Proteomes" id="UP001165378">
    <property type="component" value="Unassembled WGS sequence"/>
</dbReference>
<comment type="caution">
    <text evidence="1">The sequence shown here is derived from an EMBL/GenBank/DDBJ whole genome shotgun (WGS) entry which is preliminary data.</text>
</comment>
<keyword evidence="2" id="KW-1185">Reference proteome</keyword>
<organism evidence="1 2">
    <name type="scientific">Yinghuangia soli</name>
    <dbReference type="NCBI Taxonomy" id="2908204"/>
    <lineage>
        <taxon>Bacteria</taxon>
        <taxon>Bacillati</taxon>
        <taxon>Actinomycetota</taxon>
        <taxon>Actinomycetes</taxon>
        <taxon>Kitasatosporales</taxon>
        <taxon>Streptomycetaceae</taxon>
        <taxon>Yinghuangia</taxon>
    </lineage>
</organism>
<sequence length="278" mass="29780">MGRKECDGFVRTLKGRTLCFTGAVLVDGVRTVRRDCVTLAEARGAATRADYSGAVSVVVHGDLASKAVTDTDRGYSRTLVRVAAERDRGFHVCVVDAAGFSNLIRRKSARCLELRRADGGRRVLVLPHSGDGILGGPLRPRRTGSRQEAVRMVDLDLLDRGTAAHEATIAALIAHLAGRGIKACTHDRNAPRFDIGWAHDDEVFIGEVKSLSGTGEDQQIRLGIGQILDYAHQAQAAGTASCVTPVLVLEKQPASSRWIPLAAAHGILLTWAPEFVGC</sequence>
<reference evidence="1" key="1">
    <citation type="submission" date="2022-01" db="EMBL/GenBank/DDBJ databases">
        <title>Genome-Based Taxonomic Classification of the Phylum Actinobacteria.</title>
        <authorList>
            <person name="Gao Y."/>
        </authorList>
    </citation>
    <scope>NUCLEOTIDE SEQUENCE</scope>
    <source>
        <strain evidence="1">KLBMP 8922</strain>
    </source>
</reference>
<proteinExistence type="predicted"/>
<dbReference type="RefSeq" id="WP_235050165.1">
    <property type="nucleotide sequence ID" value="NZ_JAKFHA010000001.1"/>
</dbReference>
<gene>
    <name evidence="1" type="ORF">LZ495_02565</name>
</gene>
<evidence type="ECO:0000313" key="2">
    <source>
        <dbReference type="Proteomes" id="UP001165378"/>
    </source>
</evidence>
<protein>
    <submittedName>
        <fullName evidence="1">Uncharacterized protein</fullName>
    </submittedName>
</protein>
<dbReference type="EMBL" id="JAKFHA010000001">
    <property type="protein sequence ID" value="MCF2526107.1"/>
    <property type="molecule type" value="Genomic_DNA"/>
</dbReference>